<proteinExistence type="predicted"/>
<comment type="caution">
    <text evidence="12">The sequence shown here is derived from an EMBL/GenBank/DDBJ whole genome shotgun (WGS) entry which is preliminary data.</text>
</comment>
<feature type="region of interest" description="Disordered" evidence="9">
    <location>
        <begin position="472"/>
        <end position="535"/>
    </location>
</feature>
<dbReference type="GO" id="GO:0005509">
    <property type="term" value="F:calcium ion binding"/>
    <property type="evidence" value="ECO:0007669"/>
    <property type="project" value="UniProtKB-UniRule"/>
</dbReference>
<dbReference type="CDD" id="cd11304">
    <property type="entry name" value="Cadherin_repeat"/>
    <property type="match status" value="4"/>
</dbReference>
<feature type="transmembrane region" description="Helical" evidence="10">
    <location>
        <begin position="429"/>
        <end position="452"/>
    </location>
</feature>
<feature type="domain" description="Cadherin" evidence="11">
    <location>
        <begin position="203"/>
        <end position="318"/>
    </location>
</feature>
<feature type="domain" description="Cadherin" evidence="11">
    <location>
        <begin position="319"/>
        <end position="422"/>
    </location>
</feature>
<dbReference type="InterPro" id="IPR015919">
    <property type="entry name" value="Cadherin-like_sf"/>
</dbReference>
<dbReference type="PRINTS" id="PR00205">
    <property type="entry name" value="CADHERIN"/>
</dbReference>
<dbReference type="InterPro" id="IPR002126">
    <property type="entry name" value="Cadherin-like_dom"/>
</dbReference>
<keyword evidence="3" id="KW-0677">Repeat</keyword>
<evidence type="ECO:0000256" key="9">
    <source>
        <dbReference type="SAM" id="MobiDB-lite"/>
    </source>
</evidence>
<keyword evidence="2 10" id="KW-0812">Transmembrane</keyword>
<dbReference type="GO" id="GO:0005911">
    <property type="term" value="C:cell-cell junction"/>
    <property type="evidence" value="ECO:0007669"/>
    <property type="project" value="TreeGrafter"/>
</dbReference>
<protein>
    <recommendedName>
        <fullName evidence="11">Cadherin domain-containing protein</fullName>
    </recommendedName>
</protein>
<feature type="compositionally biased region" description="Low complexity" evidence="9">
    <location>
        <begin position="498"/>
        <end position="515"/>
    </location>
</feature>
<dbReference type="InterPro" id="IPR020894">
    <property type="entry name" value="Cadherin_CS"/>
</dbReference>
<evidence type="ECO:0000256" key="4">
    <source>
        <dbReference type="ARBA" id="ARBA00022837"/>
    </source>
</evidence>
<evidence type="ECO:0000256" key="10">
    <source>
        <dbReference type="SAM" id="Phobius"/>
    </source>
</evidence>
<dbReference type="GO" id="GO:0007156">
    <property type="term" value="P:homophilic cell adhesion via plasma membrane adhesion molecules"/>
    <property type="evidence" value="ECO:0007669"/>
    <property type="project" value="InterPro"/>
</dbReference>
<reference evidence="12" key="1">
    <citation type="submission" date="2023-07" db="EMBL/GenBank/DDBJ databases">
        <authorList>
            <consortium name="CYATHOMIX"/>
        </authorList>
    </citation>
    <scope>NUCLEOTIDE SEQUENCE</scope>
    <source>
        <strain evidence="12">N/A</strain>
    </source>
</reference>
<evidence type="ECO:0000313" key="13">
    <source>
        <dbReference type="Proteomes" id="UP001176961"/>
    </source>
</evidence>
<sequence>MFHLDSNDGTLTLTSPLSSDAEYLLTVTASDHGLLSLSTSIPVRVKATVVEAQQRPQFPATAYDFLVSESWIPHIPFANVSIGNEPYFYRILDSKAAEVLDIDNFGRMSLRAALDRETRDQYSFIVDVGTHPVTYRQNSTATVTIRVTDTNDNTPVFSPLSSEISLRDGLNSGEVLKRFVATDADDGENGRLQTWSGSAPFFVIPAYVVPILETTSIDSIVFTAHATNRFGIPMKVRYDLKDNDQTFSINPASGVVHLKRDLDYETRISYKMSLLASDENVRILLHYAIMLDLVNKGRSAVVSLEFLVLPVDEHPPVFSQSSYTFQVPLDADIGAIIGEVRAVDADGGVHGVPLYRIEPNNALVMVEEKSGLLSLRSRPDKRRNHTIEQINVIASSSDTQQTKATVYLANGDYPLHAATSTFSSNIFKIGAIATAVLFVLMICLLGCCLFGYKRSKPKEVVYSISKSRAKERRESSGIARMACSPKPAMPSNIPLPNPSMSSSASSNSGLRNSLLSHREAASTRSQPDSGIDQDTVSVNSSVTEYLISIGVNPNPLQTRPRYRRPETIDSALNDYIYARVEDILPPGPVSLSENVEQLEGPYKYTQSRHPAPTFQPLTEIFDELEEIQREQGKKARKRIYTSGNLGRCRLSASTLKFVFGFCP</sequence>
<gene>
    <name evidence="12" type="ORF">CYNAS_LOCUS10168</name>
</gene>
<evidence type="ECO:0000256" key="7">
    <source>
        <dbReference type="ARBA" id="ARBA00023136"/>
    </source>
</evidence>
<dbReference type="PANTHER" id="PTHR24025:SF23">
    <property type="entry name" value="NEURAL-CADHERIN"/>
    <property type="match status" value="1"/>
</dbReference>
<comment type="subcellular location">
    <subcellularLocation>
        <location evidence="1">Membrane</location>
    </subcellularLocation>
</comment>
<name>A0AA36GU31_CYLNA</name>
<dbReference type="AlphaFoldDB" id="A0AA36GU31"/>
<keyword evidence="4 8" id="KW-0106">Calcium</keyword>
<evidence type="ECO:0000256" key="8">
    <source>
        <dbReference type="PROSITE-ProRule" id="PRU00043"/>
    </source>
</evidence>
<dbReference type="PROSITE" id="PS00232">
    <property type="entry name" value="CADHERIN_1"/>
    <property type="match status" value="1"/>
</dbReference>
<accession>A0AA36GU31</accession>
<evidence type="ECO:0000256" key="6">
    <source>
        <dbReference type="ARBA" id="ARBA00022989"/>
    </source>
</evidence>
<evidence type="ECO:0000256" key="5">
    <source>
        <dbReference type="ARBA" id="ARBA00022889"/>
    </source>
</evidence>
<keyword evidence="13" id="KW-1185">Reference proteome</keyword>
<feature type="domain" description="Cadherin" evidence="11">
    <location>
        <begin position="1"/>
        <end position="58"/>
    </location>
</feature>
<dbReference type="Proteomes" id="UP001176961">
    <property type="component" value="Unassembled WGS sequence"/>
</dbReference>
<evidence type="ECO:0000313" key="12">
    <source>
        <dbReference type="EMBL" id="CAJ0598185.1"/>
    </source>
</evidence>
<dbReference type="GO" id="GO:0005886">
    <property type="term" value="C:plasma membrane"/>
    <property type="evidence" value="ECO:0007669"/>
    <property type="project" value="InterPro"/>
</dbReference>
<dbReference type="SMART" id="SM00112">
    <property type="entry name" value="CA"/>
    <property type="match status" value="3"/>
</dbReference>
<keyword evidence="6 10" id="KW-1133">Transmembrane helix</keyword>
<dbReference type="PROSITE" id="PS50268">
    <property type="entry name" value="CADHERIN_2"/>
    <property type="match status" value="4"/>
</dbReference>
<organism evidence="12 13">
    <name type="scientific">Cylicocyclus nassatus</name>
    <name type="common">Nematode worm</name>
    <dbReference type="NCBI Taxonomy" id="53992"/>
    <lineage>
        <taxon>Eukaryota</taxon>
        <taxon>Metazoa</taxon>
        <taxon>Ecdysozoa</taxon>
        <taxon>Nematoda</taxon>
        <taxon>Chromadorea</taxon>
        <taxon>Rhabditida</taxon>
        <taxon>Rhabditina</taxon>
        <taxon>Rhabditomorpha</taxon>
        <taxon>Strongyloidea</taxon>
        <taxon>Strongylidae</taxon>
        <taxon>Cylicocyclus</taxon>
    </lineage>
</organism>
<dbReference type="Pfam" id="PF00028">
    <property type="entry name" value="Cadherin"/>
    <property type="match status" value="1"/>
</dbReference>
<evidence type="ECO:0000259" key="11">
    <source>
        <dbReference type="PROSITE" id="PS50268"/>
    </source>
</evidence>
<evidence type="ECO:0000256" key="3">
    <source>
        <dbReference type="ARBA" id="ARBA00022737"/>
    </source>
</evidence>
<keyword evidence="7 10" id="KW-0472">Membrane</keyword>
<dbReference type="PANTHER" id="PTHR24025">
    <property type="entry name" value="DESMOGLEIN FAMILY MEMBER"/>
    <property type="match status" value="1"/>
</dbReference>
<feature type="compositionally biased region" description="Polar residues" evidence="9">
    <location>
        <begin position="522"/>
        <end position="535"/>
    </location>
</feature>
<dbReference type="EMBL" id="CATQJL010000223">
    <property type="protein sequence ID" value="CAJ0598185.1"/>
    <property type="molecule type" value="Genomic_DNA"/>
</dbReference>
<dbReference type="SUPFAM" id="SSF49313">
    <property type="entry name" value="Cadherin-like"/>
    <property type="match status" value="5"/>
</dbReference>
<keyword evidence="5" id="KW-0130">Cell adhesion</keyword>
<evidence type="ECO:0000256" key="1">
    <source>
        <dbReference type="ARBA" id="ARBA00004370"/>
    </source>
</evidence>
<feature type="domain" description="Cadherin" evidence="11">
    <location>
        <begin position="84"/>
        <end position="157"/>
    </location>
</feature>
<evidence type="ECO:0000256" key="2">
    <source>
        <dbReference type="ARBA" id="ARBA00022692"/>
    </source>
</evidence>
<dbReference type="Gene3D" id="2.60.40.60">
    <property type="entry name" value="Cadherins"/>
    <property type="match status" value="4"/>
</dbReference>
<dbReference type="InterPro" id="IPR050971">
    <property type="entry name" value="Cadherin-domain_protein"/>
</dbReference>